<evidence type="ECO:0000313" key="3">
    <source>
        <dbReference type="Proteomes" id="UP000280307"/>
    </source>
</evidence>
<dbReference type="EMBL" id="RSAS01000535">
    <property type="protein sequence ID" value="RRR70301.1"/>
    <property type="molecule type" value="Genomic_DNA"/>
</dbReference>
<organism evidence="2 3">
    <name type="scientific">Candidatus Viridilinea halotolerans</name>
    <dbReference type="NCBI Taxonomy" id="2491704"/>
    <lineage>
        <taxon>Bacteria</taxon>
        <taxon>Bacillati</taxon>
        <taxon>Chloroflexota</taxon>
        <taxon>Chloroflexia</taxon>
        <taxon>Chloroflexales</taxon>
        <taxon>Chloroflexineae</taxon>
        <taxon>Oscillochloridaceae</taxon>
        <taxon>Candidatus Viridilinea</taxon>
    </lineage>
</organism>
<dbReference type="AlphaFoldDB" id="A0A426TX68"/>
<dbReference type="Proteomes" id="UP000280307">
    <property type="component" value="Unassembled WGS sequence"/>
</dbReference>
<accession>A0A426TX68</accession>
<comment type="caution">
    <text evidence="2">The sequence shown here is derived from an EMBL/GenBank/DDBJ whole genome shotgun (WGS) entry which is preliminary data.</text>
</comment>
<dbReference type="InterPro" id="IPR041635">
    <property type="entry name" value="Type_ISP_LLaBIII_C"/>
</dbReference>
<evidence type="ECO:0000259" key="1">
    <source>
        <dbReference type="Pfam" id="PF18135"/>
    </source>
</evidence>
<dbReference type="Pfam" id="PF18135">
    <property type="entry name" value="Type_ISP_C"/>
    <property type="match status" value="1"/>
</dbReference>
<sequence length="225" mass="24044">MSAATALFYHSLAVLHAPAYRTANAGALRQDWPRIPLPATRAALLASAELGQQVAALLDSERPVAGVSSGELRSELRPIAILSVVGGGQINPDAGDLDLTVGWGYAGRGGITMPAKGRVVERAVSDAEHCPELGLNPGGATLDIYLNDKVYWRNVPPVVWAYTIGGYQVLKKWLSYRERTLLGRGLSVAEAREVQAIARRIAALLLMGAQLDTNYQAVAAETYPQ</sequence>
<evidence type="ECO:0000313" key="2">
    <source>
        <dbReference type="EMBL" id="RRR70301.1"/>
    </source>
</evidence>
<protein>
    <recommendedName>
        <fullName evidence="1">Type ISP restriction-modification enzyme LLaBIII C-terminal specificity domain-containing protein</fullName>
    </recommendedName>
</protein>
<proteinExistence type="predicted"/>
<reference evidence="2 3" key="1">
    <citation type="submission" date="2018-12" db="EMBL/GenBank/DDBJ databases">
        <title>Genome Sequence of Candidatus Viridilinea halotolerans isolated from saline sulfide-rich spring.</title>
        <authorList>
            <person name="Grouzdev D.S."/>
            <person name="Burganskaya E.I."/>
            <person name="Krutkina M.S."/>
            <person name="Sukhacheva M.V."/>
            <person name="Gorlenko V.M."/>
        </authorList>
    </citation>
    <scope>NUCLEOTIDE SEQUENCE [LARGE SCALE GENOMIC DNA]</scope>
    <source>
        <strain evidence="2">Chok-6</strain>
    </source>
</reference>
<gene>
    <name evidence="2" type="ORF">EI684_13550</name>
</gene>
<feature type="domain" description="Type ISP restriction-modification enzyme LLaBIII C-terminal specificity" evidence="1">
    <location>
        <begin position="5"/>
        <end position="185"/>
    </location>
</feature>
<name>A0A426TX68_9CHLR</name>